<feature type="region of interest" description="Disordered" evidence="1">
    <location>
        <begin position="94"/>
        <end position="114"/>
    </location>
</feature>
<dbReference type="AlphaFoldDB" id="A0A7T4R046"/>
<keyword evidence="2" id="KW-0472">Membrane</keyword>
<dbReference type="RefSeq" id="WP_198569479.1">
    <property type="nucleotide sequence ID" value="NZ_CP066167.1"/>
</dbReference>
<accession>A0A7T4R046</accession>
<evidence type="ECO:0000313" key="4">
    <source>
        <dbReference type="Proteomes" id="UP000596063"/>
    </source>
</evidence>
<dbReference type="EMBL" id="CP066167">
    <property type="protein sequence ID" value="QQD17981.1"/>
    <property type="molecule type" value="Genomic_DNA"/>
</dbReference>
<protein>
    <submittedName>
        <fullName evidence="3">Monovalent cation/H(+) antiporter subunit G</fullName>
    </submittedName>
</protein>
<reference evidence="3 4" key="1">
    <citation type="submission" date="2020-12" db="EMBL/GenBank/DDBJ databases">
        <authorList>
            <person name="Shan Y."/>
        </authorList>
    </citation>
    <scope>NUCLEOTIDE SEQUENCE [LARGE SCALE GENOMIC DNA]</scope>
    <source>
        <strain evidence="4">csc3.9</strain>
    </source>
</reference>
<keyword evidence="4" id="KW-1185">Reference proteome</keyword>
<sequence length="114" mass="11759">MSVADILSGILLAFGAFLVLSGGIGVLRFPDVYSRMHAAGITDTLGAVSILLGLMILAGWSLVLAKLVMIMLFLLITGPTSSHALGKAAWKSGLQPLTGAPSERKPANDPAEEG</sequence>
<dbReference type="GO" id="GO:0015385">
    <property type="term" value="F:sodium:proton antiporter activity"/>
    <property type="evidence" value="ECO:0007669"/>
    <property type="project" value="TreeGrafter"/>
</dbReference>
<dbReference type="NCBIfam" id="NF009314">
    <property type="entry name" value="PRK12674.1-2"/>
    <property type="match status" value="1"/>
</dbReference>
<gene>
    <name evidence="3" type="ORF">I6N98_16815</name>
</gene>
<dbReference type="PANTHER" id="PTHR34703:SF1">
    <property type="entry name" value="ANTIPORTER SUBUNIT MNHG2-RELATED"/>
    <property type="match status" value="1"/>
</dbReference>
<evidence type="ECO:0000313" key="3">
    <source>
        <dbReference type="EMBL" id="QQD17981.1"/>
    </source>
</evidence>
<feature type="transmembrane region" description="Helical" evidence="2">
    <location>
        <begin position="48"/>
        <end position="76"/>
    </location>
</feature>
<dbReference type="NCBIfam" id="TIGR01300">
    <property type="entry name" value="CPA3_mnhG_phaG"/>
    <property type="match status" value="1"/>
</dbReference>
<keyword evidence="2" id="KW-0812">Transmembrane</keyword>
<keyword evidence="2" id="KW-1133">Transmembrane helix</keyword>
<name>A0A7T4R046_9GAMM</name>
<dbReference type="Pfam" id="PF03334">
    <property type="entry name" value="PhaG_MnhG_YufB"/>
    <property type="match status" value="1"/>
</dbReference>
<dbReference type="InterPro" id="IPR005133">
    <property type="entry name" value="PhaG_MnhG_YufB"/>
</dbReference>
<evidence type="ECO:0000256" key="2">
    <source>
        <dbReference type="SAM" id="Phobius"/>
    </source>
</evidence>
<dbReference type="Proteomes" id="UP000596063">
    <property type="component" value="Chromosome"/>
</dbReference>
<dbReference type="PANTHER" id="PTHR34703">
    <property type="entry name" value="ANTIPORTER SUBUNIT MNHG2-RELATED"/>
    <property type="match status" value="1"/>
</dbReference>
<organism evidence="3 4">
    <name type="scientific">Spongiibacter nanhainus</name>
    <dbReference type="NCBI Taxonomy" id="2794344"/>
    <lineage>
        <taxon>Bacteria</taxon>
        <taxon>Pseudomonadati</taxon>
        <taxon>Pseudomonadota</taxon>
        <taxon>Gammaproteobacteria</taxon>
        <taxon>Cellvibrionales</taxon>
        <taxon>Spongiibacteraceae</taxon>
        <taxon>Spongiibacter</taxon>
    </lineage>
</organism>
<proteinExistence type="predicted"/>
<dbReference type="KEGG" id="snan:I6N98_16815"/>
<feature type="transmembrane region" description="Helical" evidence="2">
    <location>
        <begin position="6"/>
        <end position="27"/>
    </location>
</feature>
<evidence type="ECO:0000256" key="1">
    <source>
        <dbReference type="SAM" id="MobiDB-lite"/>
    </source>
</evidence>